<dbReference type="InterPro" id="IPR048395">
    <property type="entry name" value="Glyco_hydro_31_C"/>
</dbReference>
<evidence type="ECO:0000256" key="3">
    <source>
        <dbReference type="SAM" id="SignalP"/>
    </source>
</evidence>
<evidence type="ECO:0000256" key="1">
    <source>
        <dbReference type="ARBA" id="ARBA00007806"/>
    </source>
</evidence>
<dbReference type="Pfam" id="PF13802">
    <property type="entry name" value="Gal_mutarotas_2"/>
    <property type="match status" value="1"/>
</dbReference>
<dbReference type="Pfam" id="PF01055">
    <property type="entry name" value="Glyco_hydro_31_2nd"/>
    <property type="match status" value="1"/>
</dbReference>
<dbReference type="Pfam" id="PF17137">
    <property type="entry name" value="DUF5110"/>
    <property type="match status" value="1"/>
</dbReference>
<dbReference type="SUPFAM" id="SSF56988">
    <property type="entry name" value="Anthrax protective antigen"/>
    <property type="match status" value="1"/>
</dbReference>
<dbReference type="PANTHER" id="PTHR43863">
    <property type="entry name" value="HYDROLASE, PUTATIVE (AFU_ORTHOLOGUE AFUA_1G03140)-RELATED"/>
    <property type="match status" value="1"/>
</dbReference>
<dbReference type="CDD" id="cd06591">
    <property type="entry name" value="GH31_xylosidase_XylS"/>
    <property type="match status" value="1"/>
</dbReference>
<dbReference type="EMBL" id="JBHUHR010000001">
    <property type="protein sequence ID" value="MFD2033242.1"/>
    <property type="molecule type" value="Genomic_DNA"/>
</dbReference>
<dbReference type="RefSeq" id="WP_376882317.1">
    <property type="nucleotide sequence ID" value="NZ_JBHUHR010000001.1"/>
</dbReference>
<name>A0ABW4VF55_9BACT</name>
<dbReference type="CDD" id="cd14752">
    <property type="entry name" value="GH31_N"/>
    <property type="match status" value="1"/>
</dbReference>
<dbReference type="PROSITE" id="PS51820">
    <property type="entry name" value="PA14"/>
    <property type="match status" value="1"/>
</dbReference>
<protein>
    <submittedName>
        <fullName evidence="5">TIM-barrel domain-containing protein</fullName>
    </submittedName>
</protein>
<keyword evidence="6" id="KW-1185">Reference proteome</keyword>
<dbReference type="InterPro" id="IPR011013">
    <property type="entry name" value="Gal_mutarotase_sf_dom"/>
</dbReference>
<gene>
    <name evidence="5" type="ORF">ACFSKL_00485</name>
</gene>
<dbReference type="Gene3D" id="2.60.40.1180">
    <property type="entry name" value="Golgi alpha-mannosidase II"/>
    <property type="match status" value="2"/>
</dbReference>
<dbReference type="SUPFAM" id="SSF51011">
    <property type="entry name" value="Glycosyl hydrolase domain"/>
    <property type="match status" value="1"/>
</dbReference>
<keyword evidence="2" id="KW-0378">Hydrolase</keyword>
<dbReference type="Gene3D" id="2.60.120.380">
    <property type="match status" value="1"/>
</dbReference>
<feature type="chain" id="PRO_5046519289" evidence="3">
    <location>
        <begin position="23"/>
        <end position="948"/>
    </location>
</feature>
<reference evidence="6" key="1">
    <citation type="journal article" date="2019" name="Int. J. Syst. Evol. Microbiol.">
        <title>The Global Catalogue of Microorganisms (GCM) 10K type strain sequencing project: providing services to taxonomists for standard genome sequencing and annotation.</title>
        <authorList>
            <consortium name="The Broad Institute Genomics Platform"/>
            <consortium name="The Broad Institute Genome Sequencing Center for Infectious Disease"/>
            <person name="Wu L."/>
            <person name="Ma J."/>
        </authorList>
    </citation>
    <scope>NUCLEOTIDE SEQUENCE [LARGE SCALE GENOMIC DNA]</scope>
    <source>
        <strain evidence="6">CGMCC 1.15180</strain>
    </source>
</reference>
<evidence type="ECO:0000259" key="4">
    <source>
        <dbReference type="PROSITE" id="PS51820"/>
    </source>
</evidence>
<dbReference type="SUPFAM" id="SSF51445">
    <property type="entry name" value="(Trans)glycosidases"/>
    <property type="match status" value="1"/>
</dbReference>
<evidence type="ECO:0000313" key="5">
    <source>
        <dbReference type="EMBL" id="MFD2033242.1"/>
    </source>
</evidence>
<dbReference type="InterPro" id="IPR033403">
    <property type="entry name" value="DUF5110"/>
</dbReference>
<dbReference type="InterPro" id="IPR037524">
    <property type="entry name" value="PA14/GLEYA"/>
</dbReference>
<keyword evidence="2" id="KW-0326">Glycosidase</keyword>
<dbReference type="Pfam" id="PF21365">
    <property type="entry name" value="Glyco_hydro_31_3rd"/>
    <property type="match status" value="1"/>
</dbReference>
<evidence type="ECO:0000313" key="6">
    <source>
        <dbReference type="Proteomes" id="UP001597361"/>
    </source>
</evidence>
<dbReference type="InterPro" id="IPR025887">
    <property type="entry name" value="Glyco_hydro_31_N_dom"/>
</dbReference>
<comment type="caution">
    <text evidence="5">The sequence shown here is derived from an EMBL/GenBank/DDBJ whole genome shotgun (WGS) entry which is preliminary data.</text>
</comment>
<proteinExistence type="inferred from homology"/>
<sequence length="948" mass="109416">MKITWKTIPLWGCVFCLYQSFAQTNYQKTETGIVVPLSNSTQKLRLQPVNERVVHVSITPVQDFSQATSLILKDDLEYSTEWTVEEDQENLSLKTRQLEVVYSIKTNQLTFKNSEGKILLRELPNTSRGFDLNENGSSTYFSLEQHFEKGKDENFYGLGQHQAGVFNYRDKQVDLTQYNGVAVVPFMVSSEGYGLLWDNYSITRFGDTRPLKPLSSLKLYSGQSGNPEGLLATYASDRQHPDKGLEKLETEIDYTFISSLEKMPDFNRAKGAVTWSGYIQPEDTGLHTFKMSYSGYIKIWMDGELKIDTWRESWNPGFVEFGHHLDSRDKHQVKISWIPESDQSFLSLNYLDPQTEAEGNTFGFASEAGEQIDYYFVYGENMDQVISGYRTLTGKAQVMPKWAMGFWQSRERYKTQDEMVETLKTFREKGIPIDNIVQDWSYWPENAWGSHEFDTERFPDPEGMVKEIHENNARVMISVWPKFYEGINNYLAMNDKGMLYTQNIQNQQRDWIGEGYVSTFYDAFNPEARKAFWNQLESSLFSKGMDAWWLDATEPDIHSNASIEERKALMNPTSMGPAEKYFNAYSLVNAKGIYQGQRNSAPDKRVFILTRSAFAGIQRYGAATWSGDIASRFDELARQIPAGLNFALSGLPYWTTDIGGFFVEDKYDRPEPQGEDLEEWRELNARWYQFGTFSPLFRAHGQFPYREIFHIAPEEHPAYQSILYYNKLRYRLMPYIYSLTGKVYHDDYTLMRALVMDFPEDENVKSIGDQFLFGPSFLVAPVTEYGQREKQVYLPQNTTWYDFYNGQSFAGGQTIKVEAAYERMPLFVKAGAIVPFGPEIQYTSEKPQDQITLQVYAGADGQFDVYDDEHTNYNYEEGHFTKIPITYKEQTGELTIGDIQGKGFEGKPEKINFKIHYIQSGVSSDTSLERKADQSFVYEGKAETFKLR</sequence>
<keyword evidence="3" id="KW-0732">Signal</keyword>
<organism evidence="5 6">
    <name type="scientific">Belliella marina</name>
    <dbReference type="NCBI Taxonomy" id="1644146"/>
    <lineage>
        <taxon>Bacteria</taxon>
        <taxon>Pseudomonadati</taxon>
        <taxon>Bacteroidota</taxon>
        <taxon>Cytophagia</taxon>
        <taxon>Cytophagales</taxon>
        <taxon>Cyclobacteriaceae</taxon>
        <taxon>Belliella</taxon>
    </lineage>
</organism>
<dbReference type="InterPro" id="IPR000322">
    <property type="entry name" value="Glyco_hydro_31_TIM"/>
</dbReference>
<dbReference type="Gene3D" id="3.20.20.80">
    <property type="entry name" value="Glycosidases"/>
    <property type="match status" value="1"/>
</dbReference>
<dbReference type="InterPro" id="IPR017853">
    <property type="entry name" value="GH"/>
</dbReference>
<comment type="similarity">
    <text evidence="1 2">Belongs to the glycosyl hydrolase 31 family.</text>
</comment>
<dbReference type="InterPro" id="IPR051816">
    <property type="entry name" value="Glycosyl_Hydrolase_31"/>
</dbReference>
<dbReference type="Proteomes" id="UP001597361">
    <property type="component" value="Unassembled WGS sequence"/>
</dbReference>
<evidence type="ECO:0000256" key="2">
    <source>
        <dbReference type="RuleBase" id="RU361185"/>
    </source>
</evidence>
<dbReference type="Gene3D" id="2.60.40.1760">
    <property type="entry name" value="glycosyl hydrolase (family 31)"/>
    <property type="match status" value="1"/>
</dbReference>
<dbReference type="Pfam" id="PF07691">
    <property type="entry name" value="PA14"/>
    <property type="match status" value="1"/>
</dbReference>
<feature type="domain" description="PA14" evidence="4">
    <location>
        <begin position="225"/>
        <end position="364"/>
    </location>
</feature>
<dbReference type="PANTHER" id="PTHR43863:SF2">
    <property type="entry name" value="MALTASE-GLUCOAMYLASE"/>
    <property type="match status" value="1"/>
</dbReference>
<dbReference type="SUPFAM" id="SSF74650">
    <property type="entry name" value="Galactose mutarotase-like"/>
    <property type="match status" value="1"/>
</dbReference>
<accession>A0ABW4VF55</accession>
<dbReference type="InterPro" id="IPR013780">
    <property type="entry name" value="Glyco_hydro_b"/>
</dbReference>
<feature type="signal peptide" evidence="3">
    <location>
        <begin position="1"/>
        <end position="22"/>
    </location>
</feature>
<dbReference type="InterPro" id="IPR011658">
    <property type="entry name" value="PA14_dom"/>
</dbReference>